<feature type="region of interest" description="Disordered" evidence="1">
    <location>
        <begin position="1"/>
        <end position="66"/>
    </location>
</feature>
<evidence type="ECO:0000313" key="3">
    <source>
        <dbReference type="EMBL" id="KIP05937.1"/>
    </source>
</evidence>
<dbReference type="HOGENOM" id="CLU_1016027_0_0_1"/>
<dbReference type="OrthoDB" id="3174721at2759"/>
<reference evidence="3 4" key="1">
    <citation type="journal article" date="2014" name="PLoS Genet.">
        <title>Analysis of the Phlebiopsis gigantea genome, transcriptome and secretome provides insight into its pioneer colonization strategies of wood.</title>
        <authorList>
            <person name="Hori C."/>
            <person name="Ishida T."/>
            <person name="Igarashi K."/>
            <person name="Samejima M."/>
            <person name="Suzuki H."/>
            <person name="Master E."/>
            <person name="Ferreira P."/>
            <person name="Ruiz-Duenas F.J."/>
            <person name="Held B."/>
            <person name="Canessa P."/>
            <person name="Larrondo L.F."/>
            <person name="Schmoll M."/>
            <person name="Druzhinina I.S."/>
            <person name="Kubicek C.P."/>
            <person name="Gaskell J.A."/>
            <person name="Kersten P."/>
            <person name="St John F."/>
            <person name="Glasner J."/>
            <person name="Sabat G."/>
            <person name="Splinter BonDurant S."/>
            <person name="Syed K."/>
            <person name="Yadav J."/>
            <person name="Mgbeahuruike A.C."/>
            <person name="Kovalchuk A."/>
            <person name="Asiegbu F.O."/>
            <person name="Lackner G."/>
            <person name="Hoffmeister D."/>
            <person name="Rencoret J."/>
            <person name="Gutierrez A."/>
            <person name="Sun H."/>
            <person name="Lindquist E."/>
            <person name="Barry K."/>
            <person name="Riley R."/>
            <person name="Grigoriev I.V."/>
            <person name="Henrissat B."/>
            <person name="Kues U."/>
            <person name="Berka R.M."/>
            <person name="Martinez A.T."/>
            <person name="Covert S.F."/>
            <person name="Blanchette R.A."/>
            <person name="Cullen D."/>
        </authorList>
    </citation>
    <scope>NUCLEOTIDE SEQUENCE [LARGE SCALE GENOMIC DNA]</scope>
    <source>
        <strain evidence="3 4">11061_1 CR5-6</strain>
    </source>
</reference>
<protein>
    <recommendedName>
        <fullName evidence="2">DUF6593 domain-containing protein</fullName>
    </recommendedName>
</protein>
<accession>A0A0C3S623</accession>
<feature type="compositionally biased region" description="Acidic residues" evidence="1">
    <location>
        <begin position="1"/>
        <end position="10"/>
    </location>
</feature>
<sequence>MIILESEWDEAAGVVEQSEGNGEISAPQSVATGYVQSAEEPRSRAAQSVTSRTSRSSDPVPPSPLVAESIATTSYGSTTSDYPDSANPNVMGPVSYTFAPVLHSPNSMNLQSQVAMVPVYHISVRMNVFIPSSYITIVTRGDNVRGEMVGQFEMGFSIKKATVIMDGKEKLIENVLVKGGTRMARTWQWKFESDSSRHISWTFDDPVKYCYVGTRSVGSAANVLAAFTPPPLTPRSDGRVAPAATLKVFPLGQYLFDHILLSALILERRRLSAS</sequence>
<feature type="compositionally biased region" description="Polar residues" evidence="1">
    <location>
        <begin position="26"/>
        <end position="35"/>
    </location>
</feature>
<gene>
    <name evidence="3" type="ORF">PHLGIDRAFT_19574</name>
</gene>
<keyword evidence="4" id="KW-1185">Reference proteome</keyword>
<dbReference type="AlphaFoldDB" id="A0A0C3S623"/>
<dbReference type="Proteomes" id="UP000053257">
    <property type="component" value="Unassembled WGS sequence"/>
</dbReference>
<evidence type="ECO:0000313" key="4">
    <source>
        <dbReference type="Proteomes" id="UP000053257"/>
    </source>
</evidence>
<dbReference type="Pfam" id="PF20236">
    <property type="entry name" value="DUF6593"/>
    <property type="match status" value="1"/>
</dbReference>
<evidence type="ECO:0000259" key="2">
    <source>
        <dbReference type="Pfam" id="PF20236"/>
    </source>
</evidence>
<feature type="domain" description="DUF6593" evidence="2">
    <location>
        <begin position="105"/>
        <end position="270"/>
    </location>
</feature>
<dbReference type="InterPro" id="IPR046528">
    <property type="entry name" value="DUF6593"/>
</dbReference>
<proteinExistence type="predicted"/>
<name>A0A0C3S623_PHLG1</name>
<organism evidence="3 4">
    <name type="scientific">Phlebiopsis gigantea (strain 11061_1 CR5-6)</name>
    <name type="common">White-rot fungus</name>
    <name type="synonym">Peniophora gigantea</name>
    <dbReference type="NCBI Taxonomy" id="745531"/>
    <lineage>
        <taxon>Eukaryota</taxon>
        <taxon>Fungi</taxon>
        <taxon>Dikarya</taxon>
        <taxon>Basidiomycota</taxon>
        <taxon>Agaricomycotina</taxon>
        <taxon>Agaricomycetes</taxon>
        <taxon>Polyporales</taxon>
        <taxon>Phanerochaetaceae</taxon>
        <taxon>Phlebiopsis</taxon>
    </lineage>
</organism>
<evidence type="ECO:0000256" key="1">
    <source>
        <dbReference type="SAM" id="MobiDB-lite"/>
    </source>
</evidence>
<dbReference type="EMBL" id="KN840530">
    <property type="protein sequence ID" value="KIP05937.1"/>
    <property type="molecule type" value="Genomic_DNA"/>
</dbReference>
<feature type="compositionally biased region" description="Polar residues" evidence="1">
    <location>
        <begin position="45"/>
        <end position="57"/>
    </location>
</feature>